<evidence type="ECO:0000256" key="5">
    <source>
        <dbReference type="SAM" id="SignalP"/>
    </source>
</evidence>
<accession>A0A8I6SGU4</accession>
<sequence>MILPLFFLIFTVAQTGGILGRDDSKFELQKGPCVVQYNEPCYSNKKIKFFLYTKSGQLKPQRINLRNSAQIEGYDSAVPFKVLIHGFSSTSFLEGVLSEYLLTNVSNVLLVDWQLLANRPCYLTAVVNTWQVGKCTAIAIHHLAPTGHIHIVGFSLGAHVAGYTSNFLNEHFGRKVNRITGLDPALPFFATPINELKLDPYDADFVDVIHTSMGVYGKLEPCGTQDFYVTRSPIQPGCANHTNPSLCSHWRAAQLFAESIRTKIGFLAKPCSNFWTYLSGYCTFDSSPNRTPMGEHVDLSASGVFIINTNDVSPYALG</sequence>
<dbReference type="Proteomes" id="UP000494040">
    <property type="component" value="Unassembled WGS sequence"/>
</dbReference>
<dbReference type="GO" id="GO:0016042">
    <property type="term" value="P:lipid catabolic process"/>
    <property type="evidence" value="ECO:0007669"/>
    <property type="project" value="TreeGrafter"/>
</dbReference>
<dbReference type="GeneID" id="106665436"/>
<name>A0A8I6SGU4_CIMLE</name>
<evidence type="ECO:0000313" key="8">
    <source>
        <dbReference type="Proteomes" id="UP000494040"/>
    </source>
</evidence>
<dbReference type="EnsemblMetazoa" id="XM_024225658.1">
    <property type="protein sequence ID" value="XP_024081426.1"/>
    <property type="gene ID" value="LOC106665436"/>
</dbReference>
<organism evidence="7 8">
    <name type="scientific">Cimex lectularius</name>
    <name type="common">Bed bug</name>
    <name type="synonym">Acanthia lectularia</name>
    <dbReference type="NCBI Taxonomy" id="79782"/>
    <lineage>
        <taxon>Eukaryota</taxon>
        <taxon>Metazoa</taxon>
        <taxon>Ecdysozoa</taxon>
        <taxon>Arthropoda</taxon>
        <taxon>Hexapoda</taxon>
        <taxon>Insecta</taxon>
        <taxon>Pterygota</taxon>
        <taxon>Neoptera</taxon>
        <taxon>Paraneoptera</taxon>
        <taxon>Hemiptera</taxon>
        <taxon>Heteroptera</taxon>
        <taxon>Panheteroptera</taxon>
        <taxon>Cimicomorpha</taxon>
        <taxon>Cimicidae</taxon>
        <taxon>Cimex</taxon>
    </lineage>
</organism>
<proteinExistence type="inferred from homology"/>
<comment type="subcellular location">
    <subcellularLocation>
        <location evidence="1">Secreted</location>
    </subcellularLocation>
</comment>
<evidence type="ECO:0000313" key="7">
    <source>
        <dbReference type="EnsemblMetazoa" id="XP_024081426.1"/>
    </source>
</evidence>
<dbReference type="RefSeq" id="XP_024081426.1">
    <property type="nucleotide sequence ID" value="XM_024225658.1"/>
</dbReference>
<feature type="domain" description="Lipase" evidence="6">
    <location>
        <begin position="43"/>
        <end position="315"/>
    </location>
</feature>
<evidence type="ECO:0000256" key="1">
    <source>
        <dbReference type="ARBA" id="ARBA00004613"/>
    </source>
</evidence>
<dbReference type="OMA" id="PLCSHMM"/>
<comment type="similarity">
    <text evidence="2 4">Belongs to the AB hydrolase superfamily. Lipase family.</text>
</comment>
<dbReference type="AlphaFoldDB" id="A0A8I6SGU4"/>
<dbReference type="InterPro" id="IPR013818">
    <property type="entry name" value="Lipase"/>
</dbReference>
<evidence type="ECO:0000256" key="3">
    <source>
        <dbReference type="ARBA" id="ARBA00022525"/>
    </source>
</evidence>
<dbReference type="PANTHER" id="PTHR11610">
    <property type="entry name" value="LIPASE"/>
    <property type="match status" value="1"/>
</dbReference>
<evidence type="ECO:0000256" key="4">
    <source>
        <dbReference type="RuleBase" id="RU004262"/>
    </source>
</evidence>
<evidence type="ECO:0000259" key="6">
    <source>
        <dbReference type="Pfam" id="PF00151"/>
    </source>
</evidence>
<dbReference type="Gene3D" id="3.40.50.1820">
    <property type="entry name" value="alpha/beta hydrolase"/>
    <property type="match status" value="1"/>
</dbReference>
<dbReference type="GO" id="GO:0005615">
    <property type="term" value="C:extracellular space"/>
    <property type="evidence" value="ECO:0007669"/>
    <property type="project" value="TreeGrafter"/>
</dbReference>
<feature type="chain" id="PRO_5035173469" description="Lipase domain-containing protein" evidence="5">
    <location>
        <begin position="21"/>
        <end position="318"/>
    </location>
</feature>
<dbReference type="InterPro" id="IPR029058">
    <property type="entry name" value="AB_hydrolase_fold"/>
</dbReference>
<dbReference type="OrthoDB" id="199913at2759"/>
<reference evidence="7" key="1">
    <citation type="submission" date="2022-01" db="UniProtKB">
        <authorList>
            <consortium name="EnsemblMetazoa"/>
        </authorList>
    </citation>
    <scope>IDENTIFICATION</scope>
</reference>
<feature type="signal peptide" evidence="5">
    <location>
        <begin position="1"/>
        <end position="20"/>
    </location>
</feature>
<keyword evidence="8" id="KW-1185">Reference proteome</keyword>
<dbReference type="Pfam" id="PF00151">
    <property type="entry name" value="Lipase"/>
    <property type="match status" value="1"/>
</dbReference>
<dbReference type="KEGG" id="clec:106665436"/>
<dbReference type="SUPFAM" id="SSF53474">
    <property type="entry name" value="alpha/beta-Hydrolases"/>
    <property type="match status" value="1"/>
</dbReference>
<evidence type="ECO:0000256" key="2">
    <source>
        <dbReference type="ARBA" id="ARBA00010701"/>
    </source>
</evidence>
<dbReference type="GO" id="GO:0016298">
    <property type="term" value="F:lipase activity"/>
    <property type="evidence" value="ECO:0007669"/>
    <property type="project" value="InterPro"/>
</dbReference>
<protein>
    <recommendedName>
        <fullName evidence="6">Lipase domain-containing protein</fullName>
    </recommendedName>
</protein>
<keyword evidence="3" id="KW-0964">Secreted</keyword>
<dbReference type="InterPro" id="IPR000734">
    <property type="entry name" value="TAG_lipase"/>
</dbReference>
<keyword evidence="5" id="KW-0732">Signal</keyword>